<dbReference type="EMBL" id="CAJOBB010000243">
    <property type="protein sequence ID" value="CAF3624332.1"/>
    <property type="molecule type" value="Genomic_DNA"/>
</dbReference>
<feature type="coiled-coil region" evidence="1">
    <location>
        <begin position="386"/>
        <end position="413"/>
    </location>
</feature>
<evidence type="ECO:0000256" key="2">
    <source>
        <dbReference type="SAM" id="MobiDB-lite"/>
    </source>
</evidence>
<dbReference type="SUPFAM" id="SSF57997">
    <property type="entry name" value="Tropomyosin"/>
    <property type="match status" value="1"/>
</dbReference>
<reference evidence="3" key="1">
    <citation type="submission" date="2021-02" db="EMBL/GenBank/DDBJ databases">
        <authorList>
            <person name="Nowell W R."/>
        </authorList>
    </citation>
    <scope>NUCLEOTIDE SEQUENCE</scope>
</reference>
<accession>A0A818PJA6</accession>
<feature type="coiled-coil region" evidence="1">
    <location>
        <begin position="754"/>
        <end position="788"/>
    </location>
</feature>
<dbReference type="Proteomes" id="UP000663868">
    <property type="component" value="Unassembled WGS sequence"/>
</dbReference>
<feature type="coiled-coil region" evidence="1">
    <location>
        <begin position="332"/>
        <end position="359"/>
    </location>
</feature>
<dbReference type="AlphaFoldDB" id="A0A818PJA6"/>
<feature type="compositionally biased region" description="Basic and acidic residues" evidence="2">
    <location>
        <begin position="59"/>
        <end position="70"/>
    </location>
</feature>
<comment type="caution">
    <text evidence="3">The sequence shown here is derived from an EMBL/GenBank/DDBJ whole genome shotgun (WGS) entry which is preliminary data.</text>
</comment>
<proteinExistence type="predicted"/>
<evidence type="ECO:0000313" key="3">
    <source>
        <dbReference type="EMBL" id="CAF3624332.1"/>
    </source>
</evidence>
<dbReference type="Gene3D" id="1.10.287.1490">
    <property type="match status" value="1"/>
</dbReference>
<protein>
    <submittedName>
        <fullName evidence="3">Uncharacterized protein</fullName>
    </submittedName>
</protein>
<feature type="coiled-coil region" evidence="1">
    <location>
        <begin position="454"/>
        <end position="643"/>
    </location>
</feature>
<sequence>MSLPALPSLLVHDDLPVYSVIQVQRHKVKKLTSDLSDNTNKVHKQSSLIPQVSTNSNDNHQHHEKAFDTDDQDIKLIKQTNTIKDEQTKKLNMMVDDTNLMDKFVQQNPIVSQIHANSPSTRSSETNEILIRPTSVSLKDLLSYQDVMKAIEREFHLHDGQEREIIMKLWLKGQAMISILQRFRHLFQDLSIDDKDFVEGIKQIREIINYAERDVHYLREQTTMLENQNHFLESEFQRQLEKTVHEKNEQISRLIHIIDQSCSSPHEYKEHMNDENRLSGTEELLKKSKQENIELQREIESLRAKLEYTFTLVNDKLDQQQTDVDPSSTSMIKTTFEQLRQTEQDLQELKLKSASQQEENDYLKYLLEKSQRTDIEQAQIHSSIEQRTLEREIDRVRHELELTEKKAIQLEQRFETSDETVQFHMEKLKLKCDILRKHVLACTQRLDEYNDHIQIELKNEKQILKNRNQQEDSNNQNKIIQLENDLLTLRERYNEMLEHANTLKTELNNVRKQLQEKEKFETNVNTDFEQERQRAGVLENELKFLKVKYDDACGRINTGSQQLEHLQTAFEQASRRCEKLEEEKIKIDAESKSLAKNVANVTAKYKNKLHTVKSRLEQTERERREIQNSSDQFQYELERLKNELIYNKETIFEKEKIIQDIQYKNLEITIEKQSVEERVSSESKRLSELVFKNQLLEEELDRVRRSQYSENISIRRIETNNLDSSLNDSSKYIEELKSRIDEFEHSFIEEKTSKESLQVQIKILEEENADLRDIMNQMRKRAQDGRKEERDRNIEIQQLIARTELNARQYMTNFNLTTLLPSSSFVKLVPLTSSTTIA</sequence>
<organism evidence="3 4">
    <name type="scientific">Adineta steineri</name>
    <dbReference type="NCBI Taxonomy" id="433720"/>
    <lineage>
        <taxon>Eukaryota</taxon>
        <taxon>Metazoa</taxon>
        <taxon>Spiralia</taxon>
        <taxon>Gnathifera</taxon>
        <taxon>Rotifera</taxon>
        <taxon>Eurotatoria</taxon>
        <taxon>Bdelloidea</taxon>
        <taxon>Adinetida</taxon>
        <taxon>Adinetidae</taxon>
        <taxon>Adineta</taxon>
    </lineage>
</organism>
<feature type="compositionally biased region" description="Polar residues" evidence="2">
    <location>
        <begin position="36"/>
        <end position="58"/>
    </location>
</feature>
<gene>
    <name evidence="3" type="ORF">KXQ929_LOCUS6325</name>
</gene>
<keyword evidence="1" id="KW-0175">Coiled coil</keyword>
<name>A0A818PJA6_9BILA</name>
<evidence type="ECO:0000313" key="4">
    <source>
        <dbReference type="Proteomes" id="UP000663868"/>
    </source>
</evidence>
<feature type="coiled-coil region" evidence="1">
    <location>
        <begin position="278"/>
        <end position="305"/>
    </location>
</feature>
<evidence type="ECO:0000256" key="1">
    <source>
        <dbReference type="SAM" id="Coils"/>
    </source>
</evidence>
<feature type="region of interest" description="Disordered" evidence="2">
    <location>
        <begin position="36"/>
        <end position="70"/>
    </location>
</feature>